<dbReference type="GO" id="GO:0003723">
    <property type="term" value="F:RNA binding"/>
    <property type="evidence" value="ECO:0007669"/>
    <property type="project" value="InterPro"/>
</dbReference>
<evidence type="ECO:0000256" key="4">
    <source>
        <dbReference type="ARBA" id="ARBA00022478"/>
    </source>
</evidence>
<dbReference type="PANTHER" id="PTHR12777">
    <property type="entry name" value="SMALL NUCLEAR RIBONUCLEOPROTEIN SM D2"/>
    <property type="match status" value="1"/>
</dbReference>
<dbReference type="InterPro" id="IPR036047">
    <property type="entry name" value="F-box-like_dom_sf"/>
</dbReference>
<evidence type="ECO:0000256" key="10">
    <source>
        <dbReference type="ARBA" id="ARBA00023274"/>
    </source>
</evidence>
<evidence type="ECO:0000313" key="14">
    <source>
        <dbReference type="Proteomes" id="UP001314170"/>
    </source>
</evidence>
<evidence type="ECO:0000256" key="9">
    <source>
        <dbReference type="ARBA" id="ARBA00023242"/>
    </source>
</evidence>
<dbReference type="GO" id="GO:0000428">
    <property type="term" value="C:DNA-directed RNA polymerase complex"/>
    <property type="evidence" value="ECO:0007669"/>
    <property type="project" value="UniProtKB-KW"/>
</dbReference>
<dbReference type="SMART" id="SM00651">
    <property type="entry name" value="Sm"/>
    <property type="match status" value="1"/>
</dbReference>
<accession>A0AAV1RSR9</accession>
<keyword evidence="14" id="KW-1185">Reference proteome</keyword>
<dbReference type="Gene3D" id="2.30.30.100">
    <property type="match status" value="1"/>
</dbReference>
<keyword evidence="10" id="KW-0687">Ribonucleoprotein</keyword>
<keyword evidence="8" id="KW-0508">mRNA splicing</keyword>
<dbReference type="GO" id="GO:0005829">
    <property type="term" value="C:cytosol"/>
    <property type="evidence" value="ECO:0007669"/>
    <property type="project" value="UniProtKB-SubCell"/>
</dbReference>
<dbReference type="InterPro" id="IPR012340">
    <property type="entry name" value="NA-bd_OB-fold"/>
</dbReference>
<dbReference type="GO" id="GO:0030532">
    <property type="term" value="C:small nuclear ribonucleoprotein complex"/>
    <property type="evidence" value="ECO:0007669"/>
    <property type="project" value="InterPro"/>
</dbReference>
<evidence type="ECO:0000259" key="12">
    <source>
        <dbReference type="PROSITE" id="PS52002"/>
    </source>
</evidence>
<evidence type="ECO:0000256" key="1">
    <source>
        <dbReference type="ARBA" id="ARBA00004123"/>
    </source>
</evidence>
<dbReference type="EMBL" id="CAWUPB010001157">
    <property type="protein sequence ID" value="CAK7339365.1"/>
    <property type="molecule type" value="Genomic_DNA"/>
</dbReference>
<dbReference type="SUPFAM" id="SSF88798">
    <property type="entry name" value="N-terminal, heterodimerisation domain of RBP7 (RpoE)"/>
    <property type="match status" value="1"/>
</dbReference>
<dbReference type="InterPro" id="IPR036898">
    <property type="entry name" value="RNA_pol_Rpb7-like_N_sf"/>
</dbReference>
<keyword evidence="9" id="KW-0539">Nucleus</keyword>
<comment type="caution">
    <text evidence="13">The sequence shown here is derived from an EMBL/GenBank/DDBJ whole genome shotgun (WGS) entry which is preliminary data.</text>
</comment>
<dbReference type="GO" id="GO:0006397">
    <property type="term" value="P:mRNA processing"/>
    <property type="evidence" value="ECO:0007669"/>
    <property type="project" value="UniProtKB-KW"/>
</dbReference>
<organism evidence="13 14">
    <name type="scientific">Dovyalis caffra</name>
    <dbReference type="NCBI Taxonomy" id="77055"/>
    <lineage>
        <taxon>Eukaryota</taxon>
        <taxon>Viridiplantae</taxon>
        <taxon>Streptophyta</taxon>
        <taxon>Embryophyta</taxon>
        <taxon>Tracheophyta</taxon>
        <taxon>Spermatophyta</taxon>
        <taxon>Magnoliopsida</taxon>
        <taxon>eudicotyledons</taxon>
        <taxon>Gunneridae</taxon>
        <taxon>Pentapetalae</taxon>
        <taxon>rosids</taxon>
        <taxon>fabids</taxon>
        <taxon>Malpighiales</taxon>
        <taxon>Salicaceae</taxon>
        <taxon>Flacourtieae</taxon>
        <taxon>Dovyalis</taxon>
    </lineage>
</organism>
<dbReference type="SUPFAM" id="SSF50182">
    <property type="entry name" value="Sm-like ribonucleoproteins"/>
    <property type="match status" value="1"/>
</dbReference>
<gene>
    <name evidence="13" type="ORF">DCAF_LOCUS14416</name>
</gene>
<evidence type="ECO:0000256" key="11">
    <source>
        <dbReference type="ARBA" id="ARBA00033125"/>
    </source>
</evidence>
<reference evidence="13 14" key="1">
    <citation type="submission" date="2024-01" db="EMBL/GenBank/DDBJ databases">
        <authorList>
            <person name="Waweru B."/>
        </authorList>
    </citation>
    <scope>NUCLEOTIDE SEQUENCE [LARGE SCALE GENOMIC DNA]</scope>
</reference>
<keyword evidence="4" id="KW-0240">DNA-directed RNA polymerase</keyword>
<comment type="similarity">
    <text evidence="3">Belongs to the snRNP core protein family.</text>
</comment>
<dbReference type="SUPFAM" id="SSF81383">
    <property type="entry name" value="F-box domain"/>
    <property type="match status" value="1"/>
</dbReference>
<evidence type="ECO:0000256" key="3">
    <source>
        <dbReference type="ARBA" id="ARBA00008146"/>
    </source>
</evidence>
<dbReference type="InterPro" id="IPR001163">
    <property type="entry name" value="Sm_dom_euk/arc"/>
</dbReference>
<keyword evidence="6" id="KW-0507">mRNA processing</keyword>
<feature type="domain" description="Sm" evidence="12">
    <location>
        <begin position="267"/>
        <end position="344"/>
    </location>
</feature>
<proteinExistence type="inferred from homology"/>
<name>A0AAV1RSR9_9ROSI</name>
<dbReference type="InterPro" id="IPR027248">
    <property type="entry name" value="Sm_D2"/>
</dbReference>
<sequence length="501" mass="57190">MTGSKTKRHRDQESYCGTDKTNELPDDLVFSILSKIQDTKTLIRCYSVSKHMASLVSKIDTILLKLPHRNHHSPSCLRQDQVPEGAIPGLMKVFKNLKSLKVKLCPCYSPTNSPAATVRAEVVFGNDDDGDIQYNWCLAYEFGSLSRTTTDGDASLSFEINQLQAIRGVVNDMKEWASSTSFKEILRCRPKTLSTWVISLAKTQGSRLVRKVFMQKEQLYKFLISILNSGVNESWLNNPQNVIYLLNLQDENWLEKKVWLVGQSEESKIEIERHLEKFSLIVGTTESLKLLGRIRAFDRHCNMVLENVREMWTEKALPVNKDRFISKLFLRGDSIIIVLRNPKIVVIFTNIQVCKTDLQIKPSFGEESRVPIVVRLLDEFAKKRATKDLGYFLAVSTLENIGEGKVKQQTRDRHHLQDFQGEILEGVVHKVLKHGVLLKSGPMENIYLSCMKMTGYRYVPTSKIEKDVVVRFVVLGTKWLEVEREFQALVSLEGDYLGSVS</sequence>
<evidence type="ECO:0000256" key="6">
    <source>
        <dbReference type="ARBA" id="ARBA00022664"/>
    </source>
</evidence>
<comment type="subcellular location">
    <subcellularLocation>
        <location evidence="2">Cytoplasm</location>
        <location evidence="2">Cytosol</location>
    </subcellularLocation>
    <subcellularLocation>
        <location evidence="1">Nucleus</location>
    </subcellularLocation>
</comment>
<dbReference type="GO" id="GO:0008380">
    <property type="term" value="P:RNA splicing"/>
    <property type="evidence" value="ECO:0007669"/>
    <property type="project" value="UniProtKB-KW"/>
</dbReference>
<dbReference type="AlphaFoldDB" id="A0AAV1RSR9"/>
<evidence type="ECO:0000313" key="13">
    <source>
        <dbReference type="EMBL" id="CAK7339365.1"/>
    </source>
</evidence>
<dbReference type="Proteomes" id="UP001314170">
    <property type="component" value="Unassembled WGS sequence"/>
</dbReference>
<keyword evidence="7" id="KW-0804">Transcription</keyword>
<evidence type="ECO:0000256" key="8">
    <source>
        <dbReference type="ARBA" id="ARBA00023187"/>
    </source>
</evidence>
<evidence type="ECO:0000256" key="5">
    <source>
        <dbReference type="ARBA" id="ARBA00022490"/>
    </source>
</evidence>
<evidence type="ECO:0000256" key="7">
    <source>
        <dbReference type="ARBA" id="ARBA00023163"/>
    </source>
</evidence>
<keyword evidence="5" id="KW-0963">Cytoplasm</keyword>
<evidence type="ECO:0000256" key="2">
    <source>
        <dbReference type="ARBA" id="ARBA00004514"/>
    </source>
</evidence>
<dbReference type="PROSITE" id="PS52002">
    <property type="entry name" value="SM"/>
    <property type="match status" value="1"/>
</dbReference>
<dbReference type="CDD" id="cd01720">
    <property type="entry name" value="Sm_D2"/>
    <property type="match status" value="1"/>
</dbReference>
<dbReference type="Pfam" id="PF01423">
    <property type="entry name" value="LSM"/>
    <property type="match status" value="1"/>
</dbReference>
<dbReference type="InterPro" id="IPR047575">
    <property type="entry name" value="Sm"/>
</dbReference>
<dbReference type="Gene3D" id="2.40.50.140">
    <property type="entry name" value="Nucleic acid-binding proteins"/>
    <property type="match status" value="1"/>
</dbReference>
<dbReference type="InterPro" id="IPR010920">
    <property type="entry name" value="LSM_dom_sf"/>
</dbReference>
<protein>
    <recommendedName>
        <fullName evidence="11">snRNP core protein D2</fullName>
    </recommendedName>
</protein>